<evidence type="ECO:0000313" key="1">
    <source>
        <dbReference type="EMBL" id="GFH43071.1"/>
    </source>
</evidence>
<dbReference type="EMBL" id="BLLI01000054">
    <property type="protein sequence ID" value="GFH43071.1"/>
    <property type="molecule type" value="Genomic_DNA"/>
</dbReference>
<proteinExistence type="predicted"/>
<sequence length="143" mass="17236">MLVDESKNYKEYTIHYSWHIIRKEWVISALDIMAVVIGKTERTKVRYQWNKLKKARLIEEDDSYSVYRMADAKGIERLTEVVTVWQAIKLINITDIAVEEQFIEWLMSLNEEFQERAKTLPSLDELFHSNNSWEREFIKNFEE</sequence>
<gene>
    <name evidence="1" type="ORF">Hs30E_16220</name>
</gene>
<reference evidence="1 2" key="1">
    <citation type="submission" date="2020-02" db="EMBL/GenBank/DDBJ databases">
        <title>Draft genome sequence of Lactococcus sp. Hs30E4-3.</title>
        <authorList>
            <person name="Noda S."/>
            <person name="Yuki M."/>
            <person name="Ohkuma M."/>
        </authorList>
    </citation>
    <scope>NUCLEOTIDE SEQUENCE [LARGE SCALE GENOMIC DNA]</scope>
    <source>
        <strain evidence="1 2">Hs30E4-3</strain>
    </source>
</reference>
<name>A0A6A0BFL7_9LACT</name>
<accession>A0A6A0BFL7</accession>
<organism evidence="1 2">
    <name type="scientific">Pseudolactococcus hodotermopsidis</name>
    <dbReference type="NCBI Taxonomy" id="2709157"/>
    <lineage>
        <taxon>Bacteria</taxon>
        <taxon>Bacillati</taxon>
        <taxon>Bacillota</taxon>
        <taxon>Bacilli</taxon>
        <taxon>Lactobacillales</taxon>
        <taxon>Streptococcaceae</taxon>
        <taxon>Pseudolactococcus</taxon>
    </lineage>
</organism>
<dbReference type="RefSeq" id="WP_172209510.1">
    <property type="nucleotide sequence ID" value="NZ_BLLI01000054.1"/>
</dbReference>
<dbReference type="Proteomes" id="UP000480303">
    <property type="component" value="Unassembled WGS sequence"/>
</dbReference>
<dbReference type="AlphaFoldDB" id="A0A6A0BFL7"/>
<protein>
    <submittedName>
        <fullName evidence="1">Uncharacterized protein</fullName>
    </submittedName>
</protein>
<comment type="caution">
    <text evidence="1">The sequence shown here is derived from an EMBL/GenBank/DDBJ whole genome shotgun (WGS) entry which is preliminary data.</text>
</comment>
<keyword evidence="2" id="KW-1185">Reference proteome</keyword>
<evidence type="ECO:0000313" key="2">
    <source>
        <dbReference type="Proteomes" id="UP000480303"/>
    </source>
</evidence>